<dbReference type="InterPro" id="IPR017685">
    <property type="entry name" value="ArgP"/>
</dbReference>
<dbReference type="PRINTS" id="PR00039">
    <property type="entry name" value="HTHLYSR"/>
</dbReference>
<gene>
    <name evidence="6" type="ORF">tinsulaeT_17790</name>
</gene>
<dbReference type="NCBIfam" id="TIGR03298">
    <property type="entry name" value="argP"/>
    <property type="match status" value="1"/>
</dbReference>
<evidence type="ECO:0000256" key="1">
    <source>
        <dbReference type="ARBA" id="ARBA00009437"/>
    </source>
</evidence>
<reference evidence="6 7" key="1">
    <citation type="submission" date="2023-03" db="EMBL/GenBank/DDBJ databases">
        <title>Draft genome sequence of Thalassotalea insulae KCTC 62186T.</title>
        <authorList>
            <person name="Sawabe T."/>
        </authorList>
    </citation>
    <scope>NUCLEOTIDE SEQUENCE [LARGE SCALE GENOMIC DNA]</scope>
    <source>
        <strain evidence="6 7">KCTC 62186</strain>
    </source>
</reference>
<evidence type="ECO:0000313" key="6">
    <source>
        <dbReference type="EMBL" id="GLX78439.1"/>
    </source>
</evidence>
<dbReference type="Pfam" id="PF00126">
    <property type="entry name" value="HTH_1"/>
    <property type="match status" value="1"/>
</dbReference>
<dbReference type="PANTHER" id="PTHR30579">
    <property type="entry name" value="TRANSCRIPTIONAL REGULATOR"/>
    <property type="match status" value="1"/>
</dbReference>
<keyword evidence="4" id="KW-0804">Transcription</keyword>
<comment type="similarity">
    <text evidence="1">Belongs to the LysR transcriptional regulatory family.</text>
</comment>
<name>A0ABQ6GSY6_9GAMM</name>
<organism evidence="6 7">
    <name type="scientific">Thalassotalea insulae</name>
    <dbReference type="NCBI Taxonomy" id="2056778"/>
    <lineage>
        <taxon>Bacteria</taxon>
        <taxon>Pseudomonadati</taxon>
        <taxon>Pseudomonadota</taxon>
        <taxon>Gammaproteobacteria</taxon>
        <taxon>Alteromonadales</taxon>
        <taxon>Colwelliaceae</taxon>
        <taxon>Thalassotalea</taxon>
    </lineage>
</organism>
<evidence type="ECO:0000256" key="3">
    <source>
        <dbReference type="ARBA" id="ARBA00023125"/>
    </source>
</evidence>
<dbReference type="CDD" id="cd08428">
    <property type="entry name" value="PBP2_IciA_ArgP"/>
    <property type="match status" value="1"/>
</dbReference>
<dbReference type="PANTHER" id="PTHR30579:SF2">
    <property type="entry name" value="HTH-TYPE TRANSCRIPTIONAL REGULATOR ARGP"/>
    <property type="match status" value="1"/>
</dbReference>
<keyword evidence="3" id="KW-0238">DNA-binding</keyword>
<dbReference type="InterPro" id="IPR000847">
    <property type="entry name" value="LysR_HTH_N"/>
</dbReference>
<sequence length="297" mass="33238">MIDYKLLHALSVLITQQSFEKAANVLCITQSAVSQRIKLLEQTIGQPVVVRAQPIVATAIGKKLLSHYQQVKLLEQDVLPDIFADQPEEILAVNLATNADSLATWLVPAIEKVVHQHKISVNFLVSDENRTIDFLKNGEAFGAISTYEKALPGCTFTKLGDIEYLLVASKAFKERYFINGINRQSIQLAPTVAFDQKDDMHIRYIEQQFGLAEGNYPCHTVRSSEAFVNFAKQGLAYCLIPKLQIKQELASGVLINLLPDNSLTRTLYWHRWVLLKGAFKQLSDAILTKGTQALVQQ</sequence>
<evidence type="ECO:0000259" key="5">
    <source>
        <dbReference type="PROSITE" id="PS50931"/>
    </source>
</evidence>
<keyword evidence="7" id="KW-1185">Reference proteome</keyword>
<dbReference type="Gene3D" id="1.10.10.10">
    <property type="entry name" value="Winged helix-like DNA-binding domain superfamily/Winged helix DNA-binding domain"/>
    <property type="match status" value="1"/>
</dbReference>
<proteinExistence type="inferred from homology"/>
<dbReference type="SUPFAM" id="SSF46785">
    <property type="entry name" value="Winged helix' DNA-binding domain"/>
    <property type="match status" value="1"/>
</dbReference>
<feature type="domain" description="HTH lysR-type" evidence="5">
    <location>
        <begin position="2"/>
        <end position="58"/>
    </location>
</feature>
<evidence type="ECO:0000313" key="7">
    <source>
        <dbReference type="Proteomes" id="UP001157186"/>
    </source>
</evidence>
<dbReference type="Pfam" id="PF03466">
    <property type="entry name" value="LysR_substrate"/>
    <property type="match status" value="1"/>
</dbReference>
<dbReference type="Proteomes" id="UP001157186">
    <property type="component" value="Unassembled WGS sequence"/>
</dbReference>
<accession>A0ABQ6GSY6</accession>
<dbReference type="InterPro" id="IPR005119">
    <property type="entry name" value="LysR_subst-bd"/>
</dbReference>
<keyword evidence="2" id="KW-0805">Transcription regulation</keyword>
<dbReference type="InterPro" id="IPR036390">
    <property type="entry name" value="WH_DNA-bd_sf"/>
</dbReference>
<dbReference type="EMBL" id="BSST01000001">
    <property type="protein sequence ID" value="GLX78439.1"/>
    <property type="molecule type" value="Genomic_DNA"/>
</dbReference>
<evidence type="ECO:0000256" key="2">
    <source>
        <dbReference type="ARBA" id="ARBA00023015"/>
    </source>
</evidence>
<dbReference type="InterPro" id="IPR036388">
    <property type="entry name" value="WH-like_DNA-bd_sf"/>
</dbReference>
<dbReference type="PROSITE" id="PS50931">
    <property type="entry name" value="HTH_LYSR"/>
    <property type="match status" value="1"/>
</dbReference>
<dbReference type="SUPFAM" id="SSF53850">
    <property type="entry name" value="Periplasmic binding protein-like II"/>
    <property type="match status" value="1"/>
</dbReference>
<dbReference type="Gene3D" id="3.40.190.290">
    <property type="match status" value="1"/>
</dbReference>
<protein>
    <submittedName>
        <fullName evidence="6">Transcriptional regulator ArgP</fullName>
    </submittedName>
</protein>
<evidence type="ECO:0000256" key="4">
    <source>
        <dbReference type="ARBA" id="ARBA00023163"/>
    </source>
</evidence>
<dbReference type="InterPro" id="IPR050176">
    <property type="entry name" value="LTTR"/>
</dbReference>
<comment type="caution">
    <text evidence="6">The sequence shown here is derived from an EMBL/GenBank/DDBJ whole genome shotgun (WGS) entry which is preliminary data.</text>
</comment>
<dbReference type="NCBIfam" id="NF009888">
    <property type="entry name" value="PRK13348.1"/>
    <property type="match status" value="1"/>
</dbReference>
<dbReference type="NCBIfam" id="NF002964">
    <property type="entry name" value="PRK03635.1"/>
    <property type="match status" value="1"/>
</dbReference>
<dbReference type="RefSeq" id="WP_348541177.1">
    <property type="nucleotide sequence ID" value="NZ_BSST01000001.1"/>
</dbReference>